<dbReference type="EMBL" id="FNJU01000003">
    <property type="protein sequence ID" value="SDP45654.1"/>
    <property type="molecule type" value="Genomic_DNA"/>
</dbReference>
<reference evidence="2" key="1">
    <citation type="submission" date="2016-10" db="EMBL/GenBank/DDBJ databases">
        <authorList>
            <person name="Varghese N."/>
            <person name="Submissions S."/>
        </authorList>
    </citation>
    <scope>NUCLEOTIDE SEQUENCE [LARGE SCALE GENOMIC DNA]</scope>
    <source>
        <strain evidence="2">IBRC-M10078</strain>
    </source>
</reference>
<organism evidence="1 2">
    <name type="scientific">Litchfieldia salsa</name>
    <dbReference type="NCBI Taxonomy" id="930152"/>
    <lineage>
        <taxon>Bacteria</taxon>
        <taxon>Bacillati</taxon>
        <taxon>Bacillota</taxon>
        <taxon>Bacilli</taxon>
        <taxon>Bacillales</taxon>
        <taxon>Bacillaceae</taxon>
        <taxon>Litchfieldia</taxon>
    </lineage>
</organism>
<evidence type="ECO:0000313" key="1">
    <source>
        <dbReference type="EMBL" id="SDP45654.1"/>
    </source>
</evidence>
<keyword evidence="2" id="KW-1185">Reference proteome</keyword>
<dbReference type="Proteomes" id="UP000199159">
    <property type="component" value="Unassembled WGS sequence"/>
</dbReference>
<gene>
    <name evidence="1" type="ORF">SAMN05216565_103137</name>
</gene>
<name>A0A1H0SVC7_9BACI</name>
<dbReference type="AlphaFoldDB" id="A0A1H0SVC7"/>
<sequence>MKLINEHFETAMEAWNMMQKTSGDDGAEWAERFERYFYEFIDELKKWWTTLDPKPTNIEDAEELPEIKNWMERIPDPVKINFLTELEDIVDGNDTERFD</sequence>
<evidence type="ECO:0000313" key="2">
    <source>
        <dbReference type="Proteomes" id="UP000199159"/>
    </source>
</evidence>
<protein>
    <submittedName>
        <fullName evidence="1">Uncharacterized protein</fullName>
    </submittedName>
</protein>
<dbReference type="OrthoDB" id="2382111at2"/>
<proteinExistence type="predicted"/>
<accession>A0A1H0SVC7</accession>
<dbReference type="RefSeq" id="WP_090851750.1">
    <property type="nucleotide sequence ID" value="NZ_FNJU01000003.1"/>
</dbReference>